<organism evidence="5 6">
    <name type="scientific">Geobacillus jurassicus</name>
    <dbReference type="NCBI Taxonomy" id="235932"/>
    <lineage>
        <taxon>Bacteria</taxon>
        <taxon>Bacillati</taxon>
        <taxon>Bacillota</taxon>
        <taxon>Bacilli</taxon>
        <taxon>Bacillales</taxon>
        <taxon>Anoxybacillaceae</taxon>
        <taxon>Geobacillus</taxon>
    </lineage>
</organism>
<dbReference type="InterPro" id="IPR050519">
    <property type="entry name" value="Glycosyltransf_28_UgtP"/>
</dbReference>
<dbReference type="Pfam" id="PF06925">
    <property type="entry name" value="MGDG_synth"/>
    <property type="match status" value="1"/>
</dbReference>
<comment type="caution">
    <text evidence="5">The sequence shown here is derived from an EMBL/GenBank/DDBJ whole genome shotgun (WGS) entry which is preliminary data.</text>
</comment>
<sequence length="389" mass="43933">MKTVLFLPLLQLPSGHHRAAEALAEGLRSIDRTVKCEKIELLSSRLGAKEQWISRLYLRCIRHAPKAYSAVYHRFVLRPKRKPSAFPPYEWLFAGHLKQIIDSLKPALIICTHAFPSYLLDFLKQRGDIDVPIVNVYTDYFVHNLWGKTAIDVHFIGHPAMKTTLLETGVPSERIVVTGIPVHPVFTAPPPAPLPVRSRYTGLICGGSLGLGGWEQLLRKIAPNDPVDYFVLCGTNEQLYERLRKKNHPRLLPLRYITSPKAMSALYDEVDFVLTKPGGVTLSECLRKRKPAFIYAMLPGQEEMNFRLLCNDGLIFDFRHWRSLPSLSEAIVSVLRSPALARCLARVDEYHRALSATDPALALYERFLAAVPADQAPQRFLEILGENVP</sequence>
<gene>
    <name evidence="5" type="ORF">ACFFHQ_02110</name>
</gene>
<dbReference type="EMBL" id="JBHLVN010000008">
    <property type="protein sequence ID" value="MFC0296286.1"/>
    <property type="molecule type" value="Genomic_DNA"/>
</dbReference>
<keyword evidence="6" id="KW-1185">Reference proteome</keyword>
<dbReference type="InterPro" id="IPR009695">
    <property type="entry name" value="Diacylglyc_glucosyltr_N"/>
</dbReference>
<dbReference type="SUPFAM" id="SSF53756">
    <property type="entry name" value="UDP-Glycosyltransferase/glycogen phosphorylase"/>
    <property type="match status" value="1"/>
</dbReference>
<dbReference type="PANTHER" id="PTHR43025">
    <property type="entry name" value="MONOGALACTOSYLDIACYLGLYCEROL SYNTHASE"/>
    <property type="match status" value="1"/>
</dbReference>
<evidence type="ECO:0000256" key="2">
    <source>
        <dbReference type="ARBA" id="ARBA00022676"/>
    </source>
</evidence>
<comment type="similarity">
    <text evidence="1">Belongs to the glycosyltransferase 28 family.</text>
</comment>
<keyword evidence="2" id="KW-0328">Glycosyltransferase</keyword>
<dbReference type="PANTHER" id="PTHR43025:SF3">
    <property type="entry name" value="MONOGALACTOSYLDIACYLGLYCEROL SYNTHASE 1, CHLOROPLASTIC"/>
    <property type="match status" value="1"/>
</dbReference>
<feature type="domain" description="Diacylglycerol glucosyltransferase N-terminal" evidence="4">
    <location>
        <begin position="16"/>
        <end position="182"/>
    </location>
</feature>
<protein>
    <submittedName>
        <fullName evidence="5">Galactosyldiacylglycerol synthase</fullName>
    </submittedName>
</protein>
<keyword evidence="3" id="KW-0808">Transferase</keyword>
<evidence type="ECO:0000313" key="5">
    <source>
        <dbReference type="EMBL" id="MFC0296286.1"/>
    </source>
</evidence>
<reference evidence="5 6" key="1">
    <citation type="submission" date="2024-09" db="EMBL/GenBank/DDBJ databases">
        <authorList>
            <person name="Sun Q."/>
            <person name="Mori K."/>
        </authorList>
    </citation>
    <scope>NUCLEOTIDE SEQUENCE [LARGE SCALE GENOMIC DNA]</scope>
    <source>
        <strain evidence="5 6">CCM 7224</strain>
    </source>
</reference>
<evidence type="ECO:0000313" key="6">
    <source>
        <dbReference type="Proteomes" id="UP001589785"/>
    </source>
</evidence>
<name>A0ABV6GP89_9BACL</name>
<evidence type="ECO:0000256" key="3">
    <source>
        <dbReference type="ARBA" id="ARBA00022679"/>
    </source>
</evidence>
<evidence type="ECO:0000259" key="4">
    <source>
        <dbReference type="Pfam" id="PF06925"/>
    </source>
</evidence>
<proteinExistence type="inferred from homology"/>
<dbReference type="Gene3D" id="3.40.50.2000">
    <property type="entry name" value="Glycogen Phosphorylase B"/>
    <property type="match status" value="1"/>
</dbReference>
<dbReference type="RefSeq" id="WP_066228516.1">
    <property type="nucleotide sequence ID" value="NZ_JBHLVN010000008.1"/>
</dbReference>
<evidence type="ECO:0000256" key="1">
    <source>
        <dbReference type="ARBA" id="ARBA00006962"/>
    </source>
</evidence>
<accession>A0ABV6GP89</accession>
<dbReference type="Proteomes" id="UP001589785">
    <property type="component" value="Unassembled WGS sequence"/>
</dbReference>